<evidence type="ECO:0000256" key="2">
    <source>
        <dbReference type="ARBA" id="ARBA00005594"/>
    </source>
</evidence>
<evidence type="ECO:0000313" key="11">
    <source>
        <dbReference type="EMBL" id="KAJ8604351.1"/>
    </source>
</evidence>
<evidence type="ECO:0000256" key="6">
    <source>
        <dbReference type="ARBA" id="ARBA00022840"/>
    </source>
</evidence>
<dbReference type="EMBL" id="JAQMWT010000334">
    <property type="protein sequence ID" value="KAJ8604351.1"/>
    <property type="molecule type" value="Genomic_DNA"/>
</dbReference>
<dbReference type="SUPFAM" id="SSF52374">
    <property type="entry name" value="Nucleotidylyl transferase"/>
    <property type="match status" value="2"/>
</dbReference>
<dbReference type="FunFam" id="3.40.50.620:FF:000085">
    <property type="entry name" value="Tyrosine--tRNA ligase 1 cytoplasmic"/>
    <property type="match status" value="1"/>
</dbReference>
<sequence length="752" mass="81287">MWPAGWSANDGTVYALEAKGIREFLETDRAGVLLSVGEECVNASEVGALLARPSFRLYDGFEPSGRMHIAQGVFKAQNVNKCTQVGGIFVFWVADWFALMNDKMGGDLEKIKTVGEYLVEVWRAAGMRMDRVEFRWASEEITKHASAYWPLVLDVARRFTIARIKKCCQIMGRGEGGLTAAQILYPLMQCSDIFFLKADVCQLGVDQRKVNMLAREYCDAASIKQKPVILSHHMLYGLKAGQAKMSKSDPDSAIFMEDSEAEVCRKISNAYCPLVVDESVRAAHEASDMRAAAAAEGWQGLMNPCLDYVKHVVFAPPGAVFEANGRSFYSPDAVGEAFVDGTLSEVDLKAGLAAAINRLLEPVRRHFKSNAAAASLLDRVRSFKKNNNSSSTGNSSVRETAEARQRALDRALAKTAAWLGGSFSSSSSETTAATKIGAVFVLPALSPSLGDLVTLSLQLARASDDGKEPVLILCDWSAIAAADSLDGDSKAILASLRLIACAVDSLFALLLGGGRRCRILLQSHLILERPSEYWIDVIHAGRALTLVETEEATGVDDSVKVGPVVAALLRCADATAARASVLVDADRVSPSRLAEKRTNTPVITIDRFSTRLHMPAADGVPDLDENRDFFLLDGVDSVKRKIKRAFCEPGNVEFNPPLAIASFLLDRNLVPAIDIKRPPANGGDKAYASRQDLVADFRSQALHPGDLKPAVTDALSRTLIAAMATAVSNAKPALAAIKAFKKNQTKKGKFSS</sequence>
<organism evidence="11 12">
    <name type="scientific">Chrysophaeum taylorii</name>
    <dbReference type="NCBI Taxonomy" id="2483200"/>
    <lineage>
        <taxon>Eukaryota</taxon>
        <taxon>Sar</taxon>
        <taxon>Stramenopiles</taxon>
        <taxon>Ochrophyta</taxon>
        <taxon>Pelagophyceae</taxon>
        <taxon>Pelagomonadales</taxon>
        <taxon>Pelagomonadaceae</taxon>
        <taxon>Chrysophaeum</taxon>
    </lineage>
</organism>
<keyword evidence="4" id="KW-0436">Ligase</keyword>
<dbReference type="Proteomes" id="UP001230188">
    <property type="component" value="Unassembled WGS sequence"/>
</dbReference>
<evidence type="ECO:0000256" key="7">
    <source>
        <dbReference type="ARBA" id="ARBA00022917"/>
    </source>
</evidence>
<name>A0AAD7UF58_9STRA</name>
<dbReference type="PANTHER" id="PTHR46264:SF4">
    <property type="entry name" value="TYROSINE--TRNA LIGASE, CYTOPLASMIC"/>
    <property type="match status" value="1"/>
</dbReference>
<dbReference type="InterPro" id="IPR050489">
    <property type="entry name" value="Tyr-tRNA_synthase"/>
</dbReference>
<evidence type="ECO:0000256" key="1">
    <source>
        <dbReference type="ARBA" id="ARBA00002025"/>
    </source>
</evidence>
<accession>A0AAD7UF58</accession>
<dbReference type="EC" id="6.1.1.1" evidence="3"/>
<keyword evidence="6" id="KW-0067">ATP-binding</keyword>
<keyword evidence="7" id="KW-0648">Protein biosynthesis</keyword>
<keyword evidence="8" id="KW-0030">Aminoacyl-tRNA synthetase</keyword>
<evidence type="ECO:0000313" key="12">
    <source>
        <dbReference type="Proteomes" id="UP001230188"/>
    </source>
</evidence>
<dbReference type="GO" id="GO:0006437">
    <property type="term" value="P:tyrosyl-tRNA aminoacylation"/>
    <property type="evidence" value="ECO:0007669"/>
    <property type="project" value="TreeGrafter"/>
</dbReference>
<dbReference type="GO" id="GO:0005524">
    <property type="term" value="F:ATP binding"/>
    <property type="evidence" value="ECO:0007669"/>
    <property type="project" value="UniProtKB-KW"/>
</dbReference>
<comment type="caution">
    <text evidence="11">The sequence shown here is derived from an EMBL/GenBank/DDBJ whole genome shotgun (WGS) entry which is preliminary data.</text>
</comment>
<keyword evidence="12" id="KW-1185">Reference proteome</keyword>
<dbReference type="Pfam" id="PF00579">
    <property type="entry name" value="tRNA-synt_1b"/>
    <property type="match status" value="1"/>
</dbReference>
<dbReference type="Gene3D" id="3.40.50.620">
    <property type="entry name" value="HUPs"/>
    <property type="match status" value="2"/>
</dbReference>
<dbReference type="GO" id="GO:0004831">
    <property type="term" value="F:tyrosine-tRNA ligase activity"/>
    <property type="evidence" value="ECO:0007669"/>
    <property type="project" value="UniProtKB-EC"/>
</dbReference>
<keyword evidence="5" id="KW-0547">Nucleotide-binding</keyword>
<dbReference type="GO" id="GO:0005737">
    <property type="term" value="C:cytoplasm"/>
    <property type="evidence" value="ECO:0007669"/>
    <property type="project" value="TreeGrafter"/>
</dbReference>
<dbReference type="InterPro" id="IPR014729">
    <property type="entry name" value="Rossmann-like_a/b/a_fold"/>
</dbReference>
<dbReference type="PANTHER" id="PTHR46264">
    <property type="entry name" value="TYROSINE-TRNA LIGASE"/>
    <property type="match status" value="1"/>
</dbReference>
<proteinExistence type="inferred from homology"/>
<comment type="similarity">
    <text evidence="2">Belongs to the class-I aminoacyl-tRNA synthetase family.</text>
</comment>
<dbReference type="InterPro" id="IPR002305">
    <property type="entry name" value="aa-tRNA-synth_Ic"/>
</dbReference>
<evidence type="ECO:0000256" key="3">
    <source>
        <dbReference type="ARBA" id="ARBA00013160"/>
    </source>
</evidence>
<dbReference type="AlphaFoldDB" id="A0AAD7UF58"/>
<dbReference type="NCBIfam" id="NF006330">
    <property type="entry name" value="PRK08560.1"/>
    <property type="match status" value="1"/>
</dbReference>
<evidence type="ECO:0000256" key="8">
    <source>
        <dbReference type="ARBA" id="ARBA00023146"/>
    </source>
</evidence>
<evidence type="ECO:0000256" key="4">
    <source>
        <dbReference type="ARBA" id="ARBA00022598"/>
    </source>
</evidence>
<comment type="catalytic activity">
    <reaction evidence="10">
        <text>tRNA(Tyr) + L-tyrosine + ATP = L-tyrosyl-tRNA(Tyr) + AMP + diphosphate + H(+)</text>
        <dbReference type="Rhea" id="RHEA:10220"/>
        <dbReference type="Rhea" id="RHEA-COMP:9706"/>
        <dbReference type="Rhea" id="RHEA-COMP:9707"/>
        <dbReference type="ChEBI" id="CHEBI:15378"/>
        <dbReference type="ChEBI" id="CHEBI:30616"/>
        <dbReference type="ChEBI" id="CHEBI:33019"/>
        <dbReference type="ChEBI" id="CHEBI:58315"/>
        <dbReference type="ChEBI" id="CHEBI:78442"/>
        <dbReference type="ChEBI" id="CHEBI:78536"/>
        <dbReference type="ChEBI" id="CHEBI:456215"/>
        <dbReference type="EC" id="6.1.1.1"/>
    </reaction>
</comment>
<comment type="function">
    <text evidence="1">Catalyzes the attachment of tyrosine to tRNA(Tyr) in a two-step reaction: tyrosine is first activated by ATP to form Tyr-AMP and then transferred to the acceptor end of tRNA(Tyr).</text>
</comment>
<gene>
    <name evidence="11" type="ORF">CTAYLR_002534</name>
</gene>
<evidence type="ECO:0000256" key="9">
    <source>
        <dbReference type="ARBA" id="ARBA00033323"/>
    </source>
</evidence>
<evidence type="ECO:0000256" key="10">
    <source>
        <dbReference type="ARBA" id="ARBA00048248"/>
    </source>
</evidence>
<evidence type="ECO:0000256" key="5">
    <source>
        <dbReference type="ARBA" id="ARBA00022741"/>
    </source>
</evidence>
<protein>
    <recommendedName>
        <fullName evidence="3">tyrosine--tRNA ligase</fullName>
        <ecNumber evidence="3">6.1.1.1</ecNumber>
    </recommendedName>
    <alternativeName>
        <fullName evidence="9">Tyrosyl-tRNA synthetase</fullName>
    </alternativeName>
</protein>
<reference evidence="11" key="1">
    <citation type="submission" date="2023-01" db="EMBL/GenBank/DDBJ databases">
        <title>Metagenome sequencing of chrysophaentin producing Chrysophaeum taylorii.</title>
        <authorList>
            <person name="Davison J."/>
            <person name="Bewley C."/>
        </authorList>
    </citation>
    <scope>NUCLEOTIDE SEQUENCE</scope>
    <source>
        <strain evidence="11">NIES-1699</strain>
    </source>
</reference>